<keyword evidence="1" id="KW-0472">Membrane</keyword>
<evidence type="ECO:0000259" key="2">
    <source>
        <dbReference type="Pfam" id="PF13354"/>
    </source>
</evidence>
<dbReference type="Pfam" id="PF13354">
    <property type="entry name" value="Beta-lactamase2"/>
    <property type="match status" value="1"/>
</dbReference>
<reference evidence="3 4" key="1">
    <citation type="submission" date="2018-06" db="EMBL/GenBank/DDBJ databases">
        <title>Spongiibacterium sp. HME9304 Genome sequencing and assembly.</title>
        <authorList>
            <person name="Kang H."/>
            <person name="Kim H."/>
            <person name="Joh K."/>
        </authorList>
    </citation>
    <scope>NUCLEOTIDE SEQUENCE [LARGE SCALE GENOMIC DNA]</scope>
    <source>
        <strain evidence="3 4">HME9304</strain>
    </source>
</reference>
<sequence>MKIAYKIILPIVLIVVLGFSKYPIDGYERTGISRLLPIAKMLADSIDYNRIPVGAYKRVSEIKLNLLGRKNDSLSTLLQEDEELSEKMRRLFPGSGYSATVMDISNPDSLRYMGYRENVGYQPGSVGKLAVLVALFDQLAKLCPEDFEQRMVILRNRKVASDIWGTGDHHTVPVYDAKKEDVTRRRVVAKDTFSLFEWADHMVSVSNNGAASVVYREALLMAGLGEDYLTLTEDGANKFFEETPRDSLTDLANEIVNEPLRVLGITEDEWRLGGFFTRGPGKYVGRKGGSIGTPVGLMKFLVQLEQGNVIDEASSLEMKRLMYLTDRRIRYAHSSRLDSAAVYFKSGSFYKCDRNKNPNCGDYAGNVFNYMNSVIIVEHPDDAKYIVCLMTNVLNKNSAGAHMYLASAIDEIMH</sequence>
<protein>
    <recommendedName>
        <fullName evidence="2">Beta-lactamase class A catalytic domain-containing protein</fullName>
    </recommendedName>
</protein>
<dbReference type="InterPro" id="IPR045155">
    <property type="entry name" value="Beta-lactam_cat"/>
</dbReference>
<feature type="transmembrane region" description="Helical" evidence="1">
    <location>
        <begin position="7"/>
        <end position="24"/>
    </location>
</feature>
<dbReference type="EMBL" id="CP030104">
    <property type="protein sequence ID" value="AWX44751.1"/>
    <property type="molecule type" value="Genomic_DNA"/>
</dbReference>
<dbReference type="AlphaFoldDB" id="A0A2Z4LS66"/>
<dbReference type="SUPFAM" id="SSF56601">
    <property type="entry name" value="beta-lactamase/transpeptidase-like"/>
    <property type="match status" value="1"/>
</dbReference>
<dbReference type="RefSeq" id="WP_112378198.1">
    <property type="nucleotide sequence ID" value="NZ_CP030104.1"/>
</dbReference>
<dbReference type="GO" id="GO:0030655">
    <property type="term" value="P:beta-lactam antibiotic catabolic process"/>
    <property type="evidence" value="ECO:0007669"/>
    <property type="project" value="InterPro"/>
</dbReference>
<evidence type="ECO:0000256" key="1">
    <source>
        <dbReference type="SAM" id="Phobius"/>
    </source>
</evidence>
<dbReference type="GO" id="GO:0008800">
    <property type="term" value="F:beta-lactamase activity"/>
    <property type="evidence" value="ECO:0007669"/>
    <property type="project" value="InterPro"/>
</dbReference>
<name>A0A2Z4LS66_9FLAO</name>
<accession>A0A2Z4LS66</accession>
<gene>
    <name evidence="3" type="ORF">HME9304_01754</name>
</gene>
<keyword evidence="4" id="KW-1185">Reference proteome</keyword>
<keyword evidence="1" id="KW-1133">Transmembrane helix</keyword>
<feature type="domain" description="Beta-lactamase class A catalytic" evidence="2">
    <location>
        <begin position="108"/>
        <end position="391"/>
    </location>
</feature>
<proteinExistence type="predicted"/>
<dbReference type="OrthoDB" id="5289215at2"/>
<organism evidence="3 4">
    <name type="scientific">Flagellimonas maritima</name>
    <dbReference type="NCBI Taxonomy" id="1383885"/>
    <lineage>
        <taxon>Bacteria</taxon>
        <taxon>Pseudomonadati</taxon>
        <taxon>Bacteroidota</taxon>
        <taxon>Flavobacteriia</taxon>
        <taxon>Flavobacteriales</taxon>
        <taxon>Flavobacteriaceae</taxon>
        <taxon>Flagellimonas</taxon>
    </lineage>
</organism>
<dbReference type="Proteomes" id="UP000248536">
    <property type="component" value="Chromosome"/>
</dbReference>
<dbReference type="KEGG" id="spon:HME9304_01754"/>
<dbReference type="Gene3D" id="3.40.710.10">
    <property type="entry name" value="DD-peptidase/beta-lactamase superfamily"/>
    <property type="match status" value="1"/>
</dbReference>
<keyword evidence="1" id="KW-0812">Transmembrane</keyword>
<dbReference type="InterPro" id="IPR012338">
    <property type="entry name" value="Beta-lactam/transpept-like"/>
</dbReference>
<evidence type="ECO:0000313" key="4">
    <source>
        <dbReference type="Proteomes" id="UP000248536"/>
    </source>
</evidence>
<evidence type="ECO:0000313" key="3">
    <source>
        <dbReference type="EMBL" id="AWX44751.1"/>
    </source>
</evidence>